<sequence>MAASASASSLALSTFNTNSLPFSVSRPSSLVPPSVSFKLNSLSIFSSSSAAKCTSPASRFLRNVAVTEDFSVEEEDGSFADDAPPPPQEQSFSADLKLFVGNLPFNVDSAQLAQLFESAGKVEMVEVIYDKVTGRSRGFGFVTMSSVSEVEAAAQQFNGYVRIFIYLYLALFFDVFISRPLGECLELDGRQLRVNAGPPPPKREDSFSRGPRSSFGGSGYGGGGGGGGGSGNRVYVGNLSWGVDDMALESLFGEQGKVVEARVIYDRDSGRSKGFGFVTYNSAQEVQNAIQTLNGADLDGRQIRVSEAEARPPRRQF</sequence>
<keyword evidence="7" id="KW-0687">Ribonucleoprotein</keyword>
<dbReference type="GO" id="GO:0009535">
    <property type="term" value="C:chloroplast thylakoid membrane"/>
    <property type="evidence" value="ECO:0007669"/>
    <property type="project" value="TreeGrafter"/>
</dbReference>
<dbReference type="Gene3D" id="3.30.70.330">
    <property type="match status" value="2"/>
</dbReference>
<keyword evidence="6 8" id="KW-0694">RNA-binding</keyword>
<dbReference type="GO" id="GO:0003729">
    <property type="term" value="F:mRNA binding"/>
    <property type="evidence" value="ECO:0007669"/>
    <property type="project" value="TreeGrafter"/>
</dbReference>
<evidence type="ECO:0000256" key="9">
    <source>
        <dbReference type="SAM" id="MobiDB-lite"/>
    </source>
</evidence>
<evidence type="ECO:0000256" key="6">
    <source>
        <dbReference type="ARBA" id="ARBA00022884"/>
    </source>
</evidence>
<evidence type="ECO:0000256" key="1">
    <source>
        <dbReference type="ARBA" id="ARBA00004229"/>
    </source>
</evidence>
<feature type="domain" description="RRM" evidence="10">
    <location>
        <begin position="96"/>
        <end position="199"/>
    </location>
</feature>
<proteinExistence type="predicted"/>
<dbReference type="SUPFAM" id="SSF54928">
    <property type="entry name" value="RNA-binding domain, RBD"/>
    <property type="match status" value="2"/>
</dbReference>
<dbReference type="FunFam" id="3.30.70.330:FF:000357">
    <property type="entry name" value="Ribonucleoprotein A, chloroplastic"/>
    <property type="match status" value="1"/>
</dbReference>
<dbReference type="Pfam" id="PF00076">
    <property type="entry name" value="RRM_1"/>
    <property type="match status" value="2"/>
</dbReference>
<name>A0A3P6BVG1_BRAOL</name>
<dbReference type="InterPro" id="IPR048289">
    <property type="entry name" value="RRM2_NsCP33-like"/>
</dbReference>
<dbReference type="InterPro" id="IPR000504">
    <property type="entry name" value="RRM_dom"/>
</dbReference>
<evidence type="ECO:0000313" key="11">
    <source>
        <dbReference type="EMBL" id="VDD05770.1"/>
    </source>
</evidence>
<feature type="compositionally biased region" description="Gly residues" evidence="9">
    <location>
        <begin position="216"/>
        <end position="226"/>
    </location>
</feature>
<dbReference type="EMBL" id="LR031873">
    <property type="protein sequence ID" value="VDD05770.1"/>
    <property type="molecule type" value="Genomic_DNA"/>
</dbReference>
<organism evidence="11">
    <name type="scientific">Brassica oleracea</name>
    <name type="common">Wild cabbage</name>
    <dbReference type="NCBI Taxonomy" id="3712"/>
    <lineage>
        <taxon>Eukaryota</taxon>
        <taxon>Viridiplantae</taxon>
        <taxon>Streptophyta</taxon>
        <taxon>Embryophyta</taxon>
        <taxon>Tracheophyta</taxon>
        <taxon>Spermatophyta</taxon>
        <taxon>Magnoliopsida</taxon>
        <taxon>eudicotyledons</taxon>
        <taxon>Gunneridae</taxon>
        <taxon>Pentapetalae</taxon>
        <taxon>rosids</taxon>
        <taxon>malvids</taxon>
        <taxon>Brassicales</taxon>
        <taxon>Brassicaceae</taxon>
        <taxon>Brassiceae</taxon>
        <taxon>Brassica</taxon>
    </lineage>
</organism>
<dbReference type="PROSITE" id="PS50102">
    <property type="entry name" value="RRM"/>
    <property type="match status" value="2"/>
</dbReference>
<dbReference type="InterPro" id="IPR035979">
    <property type="entry name" value="RBD_domain_sf"/>
</dbReference>
<gene>
    <name evidence="11" type="ORF">BOLC4T22671H</name>
</gene>
<dbReference type="InterPro" id="IPR012677">
    <property type="entry name" value="Nucleotide-bd_a/b_plait_sf"/>
</dbReference>
<accession>A0A3P6BVG1</accession>
<comment type="subcellular location">
    <subcellularLocation>
        <location evidence="1">Plastid</location>
        <location evidence="1">Chloroplast</location>
    </subcellularLocation>
</comment>
<dbReference type="GO" id="GO:1990904">
    <property type="term" value="C:ribonucleoprotein complex"/>
    <property type="evidence" value="ECO:0007669"/>
    <property type="project" value="UniProtKB-KW"/>
</dbReference>
<evidence type="ECO:0000256" key="4">
    <source>
        <dbReference type="ARBA" id="ARBA00022664"/>
    </source>
</evidence>
<reference evidence="11" key="1">
    <citation type="submission" date="2018-11" db="EMBL/GenBank/DDBJ databases">
        <authorList>
            <consortium name="Genoscope - CEA"/>
            <person name="William W."/>
        </authorList>
    </citation>
    <scope>NUCLEOTIDE SEQUENCE</scope>
</reference>
<keyword evidence="5" id="KW-0677">Repeat</keyword>
<evidence type="ECO:0000256" key="5">
    <source>
        <dbReference type="ARBA" id="ARBA00022737"/>
    </source>
</evidence>
<dbReference type="PANTHER" id="PTHR48025">
    <property type="entry name" value="OS02G0815200 PROTEIN"/>
    <property type="match status" value="1"/>
</dbReference>
<evidence type="ECO:0000256" key="7">
    <source>
        <dbReference type="ARBA" id="ARBA00023274"/>
    </source>
</evidence>
<evidence type="ECO:0000256" key="2">
    <source>
        <dbReference type="ARBA" id="ARBA00022528"/>
    </source>
</evidence>
<feature type="domain" description="RRM" evidence="10">
    <location>
        <begin position="232"/>
        <end position="310"/>
    </location>
</feature>
<dbReference type="InterPro" id="IPR050502">
    <property type="entry name" value="Euk_RNA-bind_prot"/>
</dbReference>
<protein>
    <recommendedName>
        <fullName evidence="10">RRM domain-containing protein</fullName>
    </recommendedName>
</protein>
<feature type="region of interest" description="Disordered" evidence="9">
    <location>
        <begin position="192"/>
        <end position="226"/>
    </location>
</feature>
<keyword evidence="4" id="KW-0507">mRNA processing</keyword>
<evidence type="ECO:0000256" key="3">
    <source>
        <dbReference type="ARBA" id="ARBA00022640"/>
    </source>
</evidence>
<dbReference type="GO" id="GO:0006397">
    <property type="term" value="P:mRNA processing"/>
    <property type="evidence" value="ECO:0007669"/>
    <property type="project" value="UniProtKB-KW"/>
</dbReference>
<dbReference type="SMART" id="SM00360">
    <property type="entry name" value="RRM"/>
    <property type="match status" value="2"/>
</dbReference>
<keyword evidence="2" id="KW-0150">Chloroplast</keyword>
<dbReference type="AlphaFoldDB" id="A0A3P6BVG1"/>
<dbReference type="PANTHER" id="PTHR48025:SF1">
    <property type="entry name" value="RRM DOMAIN-CONTAINING PROTEIN"/>
    <property type="match status" value="1"/>
</dbReference>
<dbReference type="GO" id="GO:1901259">
    <property type="term" value="P:chloroplast rRNA processing"/>
    <property type="evidence" value="ECO:0007669"/>
    <property type="project" value="TreeGrafter"/>
</dbReference>
<keyword evidence="3" id="KW-0934">Plastid</keyword>
<evidence type="ECO:0000259" key="10">
    <source>
        <dbReference type="PROSITE" id="PS50102"/>
    </source>
</evidence>
<evidence type="ECO:0000256" key="8">
    <source>
        <dbReference type="PROSITE-ProRule" id="PRU00176"/>
    </source>
</evidence>
<dbReference type="CDD" id="cd21608">
    <property type="entry name" value="RRM2_NsCP33_like"/>
    <property type="match status" value="1"/>
</dbReference>